<organism evidence="1 2">
    <name type="scientific">Caerostris extrusa</name>
    <name type="common">Bark spider</name>
    <name type="synonym">Caerostris bankana</name>
    <dbReference type="NCBI Taxonomy" id="172846"/>
    <lineage>
        <taxon>Eukaryota</taxon>
        <taxon>Metazoa</taxon>
        <taxon>Ecdysozoa</taxon>
        <taxon>Arthropoda</taxon>
        <taxon>Chelicerata</taxon>
        <taxon>Arachnida</taxon>
        <taxon>Araneae</taxon>
        <taxon>Araneomorphae</taxon>
        <taxon>Entelegynae</taxon>
        <taxon>Araneoidea</taxon>
        <taxon>Araneidae</taxon>
        <taxon>Caerostris</taxon>
    </lineage>
</organism>
<protein>
    <submittedName>
        <fullName evidence="1">Uncharacterized protein</fullName>
    </submittedName>
</protein>
<comment type="caution">
    <text evidence="1">The sequence shown here is derived from an EMBL/GenBank/DDBJ whole genome shotgun (WGS) entry which is preliminary data.</text>
</comment>
<dbReference type="EMBL" id="BPLR01004530">
    <property type="protein sequence ID" value="GIX95522.1"/>
    <property type="molecule type" value="Genomic_DNA"/>
</dbReference>
<evidence type="ECO:0000313" key="2">
    <source>
        <dbReference type="Proteomes" id="UP001054945"/>
    </source>
</evidence>
<evidence type="ECO:0000313" key="1">
    <source>
        <dbReference type="EMBL" id="GIX95522.1"/>
    </source>
</evidence>
<gene>
    <name evidence="1" type="ORF">CEXT_275601</name>
</gene>
<sequence>MVKQEVLQFQDLHPFHPFLRSLGGQRALKNNSLSLLIWKTIVLRMPSCLGAQLRIASSMCGAFKTICKSLRQGSIRVPFVSLSLKHPDLGNDNGCRCELMFC</sequence>
<dbReference type="Proteomes" id="UP001054945">
    <property type="component" value="Unassembled WGS sequence"/>
</dbReference>
<name>A0AAV4PDL1_CAEEX</name>
<accession>A0AAV4PDL1</accession>
<keyword evidence="2" id="KW-1185">Reference proteome</keyword>
<reference evidence="1 2" key="1">
    <citation type="submission" date="2021-06" db="EMBL/GenBank/DDBJ databases">
        <title>Caerostris extrusa draft genome.</title>
        <authorList>
            <person name="Kono N."/>
            <person name="Arakawa K."/>
        </authorList>
    </citation>
    <scope>NUCLEOTIDE SEQUENCE [LARGE SCALE GENOMIC DNA]</scope>
</reference>
<proteinExistence type="predicted"/>
<dbReference type="AlphaFoldDB" id="A0AAV4PDL1"/>